<accession>H2ZPT5</accession>
<reference evidence="2" key="3">
    <citation type="submission" date="2025-09" db="UniProtKB">
        <authorList>
            <consortium name="Ensembl"/>
        </authorList>
    </citation>
    <scope>IDENTIFICATION</scope>
</reference>
<dbReference type="Ensembl" id="ENSCSAVT00000019813.1">
    <property type="protein sequence ID" value="ENSCSAVP00000019601.1"/>
    <property type="gene ID" value="ENSCSAVG00000011487.1"/>
</dbReference>
<keyword evidence="3" id="KW-1185">Reference proteome</keyword>
<dbReference type="Proteomes" id="UP000007875">
    <property type="component" value="Unassembled WGS sequence"/>
</dbReference>
<dbReference type="AlphaFoldDB" id="H2ZPT5"/>
<name>H2ZPT5_CIOSA</name>
<proteinExistence type="predicted"/>
<feature type="coiled-coil region" evidence="1">
    <location>
        <begin position="15"/>
        <end position="52"/>
    </location>
</feature>
<dbReference type="InParanoid" id="H2ZPT5"/>
<evidence type="ECO:0000313" key="3">
    <source>
        <dbReference type="Proteomes" id="UP000007875"/>
    </source>
</evidence>
<dbReference type="HOGENOM" id="CLU_2072300_0_0_1"/>
<evidence type="ECO:0000256" key="1">
    <source>
        <dbReference type="SAM" id="Coils"/>
    </source>
</evidence>
<sequence>MASSCGPYHEEALRRQRVIDKKRSAVQRLNVLQEEERRMAEEKSKEDALMREIKHNEKMKELQNHLNDVQGSGKSATRRPRTVMGVPIEVYKQINVKGKQLRNSNLVLGHPKALWEAR</sequence>
<reference evidence="2" key="2">
    <citation type="submission" date="2025-08" db="UniProtKB">
        <authorList>
            <consortium name="Ensembl"/>
        </authorList>
    </citation>
    <scope>IDENTIFICATION</scope>
</reference>
<reference evidence="3" key="1">
    <citation type="submission" date="2003-08" db="EMBL/GenBank/DDBJ databases">
        <authorList>
            <person name="Birren B."/>
            <person name="Nusbaum C."/>
            <person name="Abebe A."/>
            <person name="Abouelleil A."/>
            <person name="Adekoya E."/>
            <person name="Ait-zahra M."/>
            <person name="Allen N."/>
            <person name="Allen T."/>
            <person name="An P."/>
            <person name="Anderson M."/>
            <person name="Anderson S."/>
            <person name="Arachchi H."/>
            <person name="Armbruster J."/>
            <person name="Bachantsang P."/>
            <person name="Baldwin J."/>
            <person name="Barry A."/>
            <person name="Bayul T."/>
            <person name="Blitshsteyn B."/>
            <person name="Bloom T."/>
            <person name="Blye J."/>
            <person name="Boguslavskiy L."/>
            <person name="Borowsky M."/>
            <person name="Boukhgalter B."/>
            <person name="Brunache A."/>
            <person name="Butler J."/>
            <person name="Calixte N."/>
            <person name="Calvo S."/>
            <person name="Camarata J."/>
            <person name="Campo K."/>
            <person name="Chang J."/>
            <person name="Cheshatsang Y."/>
            <person name="Citroen M."/>
            <person name="Collymore A."/>
            <person name="Considine T."/>
            <person name="Cook A."/>
            <person name="Cooke P."/>
            <person name="Corum B."/>
            <person name="Cuomo C."/>
            <person name="David R."/>
            <person name="Dawoe T."/>
            <person name="Degray S."/>
            <person name="Dodge S."/>
            <person name="Dooley K."/>
            <person name="Dorje P."/>
            <person name="Dorjee K."/>
            <person name="Dorris L."/>
            <person name="Duffey N."/>
            <person name="Dupes A."/>
            <person name="Elkins T."/>
            <person name="Engels R."/>
            <person name="Erickson J."/>
            <person name="Farina A."/>
            <person name="Faro S."/>
            <person name="Ferreira P."/>
            <person name="Fischer H."/>
            <person name="Fitzgerald M."/>
            <person name="Foley K."/>
            <person name="Gage D."/>
            <person name="Galagan J."/>
            <person name="Gearin G."/>
            <person name="Gnerre S."/>
            <person name="Gnirke A."/>
            <person name="Goyette A."/>
            <person name="Graham J."/>
            <person name="Grandbois E."/>
            <person name="Gyaltsen K."/>
            <person name="Hafez N."/>
            <person name="Hagopian D."/>
            <person name="Hagos B."/>
            <person name="Hall J."/>
            <person name="Hatcher B."/>
            <person name="Heller A."/>
            <person name="Higgins H."/>
            <person name="Honan T."/>
            <person name="Horn A."/>
            <person name="Houde N."/>
            <person name="Hughes L."/>
            <person name="Hulme W."/>
            <person name="Husby E."/>
            <person name="Iliev I."/>
            <person name="Jaffe D."/>
            <person name="Jones C."/>
            <person name="Kamal M."/>
            <person name="Kamat A."/>
            <person name="Kamvysselis M."/>
            <person name="Karlsson E."/>
            <person name="Kells C."/>
            <person name="Kieu A."/>
            <person name="Kisner P."/>
            <person name="Kodira C."/>
            <person name="Kulbokas E."/>
            <person name="Labutti K."/>
            <person name="Lama D."/>
            <person name="Landers T."/>
            <person name="Leger J."/>
            <person name="Levine S."/>
            <person name="Lewis D."/>
            <person name="Lewis T."/>
            <person name="Lindblad-toh K."/>
            <person name="Liu X."/>
            <person name="Lokyitsang T."/>
            <person name="Lokyitsang Y."/>
            <person name="Lucien O."/>
            <person name="Lui A."/>
            <person name="Ma L.J."/>
            <person name="Mabbitt R."/>
            <person name="Macdonald J."/>
            <person name="Maclean C."/>
            <person name="Major J."/>
            <person name="Manning J."/>
            <person name="Marabella R."/>
            <person name="Maru K."/>
            <person name="Matthews C."/>
            <person name="Mauceli E."/>
            <person name="Mccarthy M."/>
            <person name="Mcdonough S."/>
            <person name="Mcghee T."/>
            <person name="Meldrim J."/>
            <person name="Meneus L."/>
            <person name="Mesirov J."/>
            <person name="Mihalev A."/>
            <person name="Mihova T."/>
            <person name="Mikkelsen T."/>
            <person name="Mlenga V."/>
            <person name="Moru K."/>
            <person name="Mozes J."/>
            <person name="Mulrain L."/>
            <person name="Munson G."/>
            <person name="Naylor J."/>
            <person name="Newes C."/>
            <person name="Nguyen C."/>
            <person name="Nguyen N."/>
            <person name="Nguyen T."/>
            <person name="Nicol R."/>
            <person name="Nielsen C."/>
            <person name="Nizzari M."/>
            <person name="Norbu C."/>
            <person name="Norbu N."/>
            <person name="O'donnell P."/>
            <person name="Okoawo O."/>
            <person name="O'leary S."/>
            <person name="Omotosho B."/>
            <person name="O'neill K."/>
            <person name="Osman S."/>
            <person name="Parker S."/>
            <person name="Perrin D."/>
            <person name="Phunkhang P."/>
            <person name="Piqani B."/>
            <person name="Purcell S."/>
            <person name="Rachupka T."/>
            <person name="Ramasamy U."/>
            <person name="Rameau R."/>
            <person name="Ray V."/>
            <person name="Raymond C."/>
            <person name="Retta R."/>
            <person name="Richardson S."/>
            <person name="Rise C."/>
            <person name="Rodriguez J."/>
            <person name="Rogers J."/>
            <person name="Rogov P."/>
            <person name="Rutman M."/>
            <person name="Schupbach R."/>
            <person name="Seaman C."/>
            <person name="Settipalli S."/>
            <person name="Sharpe T."/>
            <person name="Sheridan J."/>
            <person name="Sherpa N."/>
            <person name="Shi J."/>
            <person name="Smirnov S."/>
            <person name="Smith C."/>
            <person name="Sougnez C."/>
            <person name="Spencer B."/>
            <person name="Stalker J."/>
            <person name="Stange-thomann N."/>
            <person name="Stavropoulos S."/>
            <person name="Stetson K."/>
            <person name="Stone C."/>
            <person name="Stone S."/>
            <person name="Stubbs M."/>
            <person name="Talamas J."/>
            <person name="Tchuinga P."/>
            <person name="Tenzing P."/>
            <person name="Tesfaye S."/>
            <person name="Theodore J."/>
            <person name="Thoulutsang Y."/>
            <person name="Topham K."/>
            <person name="Towey S."/>
            <person name="Tsamla T."/>
            <person name="Tsomo N."/>
            <person name="Vallee D."/>
            <person name="Vassiliev H."/>
            <person name="Venkataraman V."/>
            <person name="Vinson J."/>
            <person name="Vo A."/>
            <person name="Wade C."/>
            <person name="Wang S."/>
            <person name="Wangchuk T."/>
            <person name="Wangdi T."/>
            <person name="Whittaker C."/>
            <person name="Wilkinson J."/>
            <person name="Wu Y."/>
            <person name="Wyman D."/>
            <person name="Yadav S."/>
            <person name="Yang S."/>
            <person name="Yang X."/>
            <person name="Yeager S."/>
            <person name="Yee E."/>
            <person name="Young G."/>
            <person name="Zainoun J."/>
            <person name="Zembeck L."/>
            <person name="Zimmer A."/>
            <person name="Zody M."/>
            <person name="Lander E."/>
        </authorList>
    </citation>
    <scope>NUCLEOTIDE SEQUENCE [LARGE SCALE GENOMIC DNA]</scope>
</reference>
<organism evidence="2 3">
    <name type="scientific">Ciona savignyi</name>
    <name type="common">Pacific transparent sea squirt</name>
    <dbReference type="NCBI Taxonomy" id="51511"/>
    <lineage>
        <taxon>Eukaryota</taxon>
        <taxon>Metazoa</taxon>
        <taxon>Chordata</taxon>
        <taxon>Tunicata</taxon>
        <taxon>Ascidiacea</taxon>
        <taxon>Phlebobranchia</taxon>
        <taxon>Cionidae</taxon>
        <taxon>Ciona</taxon>
    </lineage>
</organism>
<keyword evidence="1" id="KW-0175">Coiled coil</keyword>
<evidence type="ECO:0000313" key="2">
    <source>
        <dbReference type="Ensembl" id="ENSCSAVP00000019601.1"/>
    </source>
</evidence>
<protein>
    <submittedName>
        <fullName evidence="2">Uncharacterized protein</fullName>
    </submittedName>
</protein>